<proteinExistence type="inferred from homology"/>
<accession>A0A937XD91</accession>
<sequence>MQSVLCVFGTRPEAVKMAPVIEALRAEAFCAVRLLATAQHRELLDDVLRVLEMKPDFDLDVMTDNQRPADVTAQCVTGIDRVLREERPALTLAQGDTTTVLATALASYYNRVPFGHVEAGLRTGDKFSPFPEEMNRRVAGVLADLHFAPTPAARDHLLGEGVTSGTIHVCGNTVVDAVQSIARRIAAGGAGEAALPPAVEALLASIEKPVLVTAHRRESFGAPLREICGALREIADADPRSGLIYPVHPNPQVCGPVRELLAGHPRIVLCDPVHYLQFVHLMQRCMLILTDSGGVQEEAPSLGKPLLVLREKTERPEGVAAGVARLVGTDRRRIVAEALRLLGSPEERRRMVAAENPYGDGRAGPRIAAILGDYLGADS</sequence>
<protein>
    <recommendedName>
        <fullName evidence="3">UDP-N-acetylglucosamine 2-epimerase (non-hydrolyzing)</fullName>
        <ecNumber evidence="3">5.1.3.14</ecNumber>
    </recommendedName>
</protein>
<dbReference type="Gene3D" id="3.40.50.2000">
    <property type="entry name" value="Glycogen Phosphorylase B"/>
    <property type="match status" value="2"/>
</dbReference>
<evidence type="ECO:0000256" key="2">
    <source>
        <dbReference type="ARBA" id="ARBA00038209"/>
    </source>
</evidence>
<evidence type="ECO:0000256" key="1">
    <source>
        <dbReference type="ARBA" id="ARBA00023235"/>
    </source>
</evidence>
<dbReference type="PANTHER" id="PTHR43174:SF2">
    <property type="entry name" value="UDP-N-ACETYLGLUCOSAMINE 2-EPIMERASE"/>
    <property type="match status" value="1"/>
</dbReference>
<dbReference type="SUPFAM" id="SSF53756">
    <property type="entry name" value="UDP-Glycosyltransferase/glycogen phosphorylase"/>
    <property type="match status" value="1"/>
</dbReference>
<evidence type="ECO:0000259" key="5">
    <source>
        <dbReference type="Pfam" id="PF02350"/>
    </source>
</evidence>
<dbReference type="Proteomes" id="UP000748308">
    <property type="component" value="Unassembled WGS sequence"/>
</dbReference>
<dbReference type="PANTHER" id="PTHR43174">
    <property type="entry name" value="UDP-N-ACETYLGLUCOSAMINE 2-EPIMERASE"/>
    <property type="match status" value="1"/>
</dbReference>
<comment type="similarity">
    <text evidence="2 4">Belongs to the UDP-N-acetylglucosamine 2-epimerase family.</text>
</comment>
<dbReference type="EMBL" id="VGIY01000497">
    <property type="protein sequence ID" value="MBM3318814.1"/>
    <property type="molecule type" value="Genomic_DNA"/>
</dbReference>
<dbReference type="InterPro" id="IPR029767">
    <property type="entry name" value="WecB-like"/>
</dbReference>
<comment type="caution">
    <text evidence="6">The sequence shown here is derived from an EMBL/GenBank/DDBJ whole genome shotgun (WGS) entry which is preliminary data.</text>
</comment>
<dbReference type="EC" id="5.1.3.14" evidence="3"/>
<dbReference type="CDD" id="cd03786">
    <property type="entry name" value="GTB_UDP-GlcNAc_2-Epimerase"/>
    <property type="match status" value="1"/>
</dbReference>
<organism evidence="6 7">
    <name type="scientific">Eiseniibacteriota bacterium</name>
    <dbReference type="NCBI Taxonomy" id="2212470"/>
    <lineage>
        <taxon>Bacteria</taxon>
        <taxon>Candidatus Eiseniibacteriota</taxon>
    </lineage>
</organism>
<feature type="domain" description="UDP-N-acetylglucosamine 2-epimerase" evidence="5">
    <location>
        <begin position="23"/>
        <end position="371"/>
    </location>
</feature>
<dbReference type="Pfam" id="PF02350">
    <property type="entry name" value="Epimerase_2"/>
    <property type="match status" value="1"/>
</dbReference>
<name>A0A937XD91_UNCEI</name>
<gene>
    <name evidence="6" type="primary">wecB</name>
    <name evidence="6" type="ORF">FJY75_13275</name>
</gene>
<reference evidence="6" key="1">
    <citation type="submission" date="2019-03" db="EMBL/GenBank/DDBJ databases">
        <title>Lake Tanganyika Metagenome-Assembled Genomes (MAGs).</title>
        <authorList>
            <person name="Tran P."/>
        </authorList>
    </citation>
    <scope>NUCLEOTIDE SEQUENCE</scope>
    <source>
        <strain evidence="6">M_DeepCast_400m_m2_100</strain>
    </source>
</reference>
<evidence type="ECO:0000313" key="7">
    <source>
        <dbReference type="Proteomes" id="UP000748308"/>
    </source>
</evidence>
<dbReference type="NCBIfam" id="TIGR00236">
    <property type="entry name" value="wecB"/>
    <property type="match status" value="1"/>
</dbReference>
<evidence type="ECO:0000313" key="6">
    <source>
        <dbReference type="EMBL" id="MBM3318814.1"/>
    </source>
</evidence>
<dbReference type="AlphaFoldDB" id="A0A937XD91"/>
<dbReference type="GO" id="GO:0008761">
    <property type="term" value="F:UDP-N-acetylglucosamine 2-epimerase activity"/>
    <property type="evidence" value="ECO:0007669"/>
    <property type="project" value="UniProtKB-EC"/>
</dbReference>
<evidence type="ECO:0000256" key="3">
    <source>
        <dbReference type="ARBA" id="ARBA00038858"/>
    </source>
</evidence>
<dbReference type="InterPro" id="IPR003331">
    <property type="entry name" value="UDP_GlcNAc_Epimerase_2_dom"/>
</dbReference>
<evidence type="ECO:0000256" key="4">
    <source>
        <dbReference type="RuleBase" id="RU003513"/>
    </source>
</evidence>
<keyword evidence="1 4" id="KW-0413">Isomerase</keyword>